<sequence>MSSKLHYFMEGGQGKITTEEGIEAMNYLIEEGNEFNLKNLTNLTKHRMEVLVKKDQKSKAESDSYRSYIVD</sequence>
<dbReference type="OrthoDB" id="2287126at2759"/>
<evidence type="ECO:0000313" key="2">
    <source>
        <dbReference type="Proteomes" id="UP000253551"/>
    </source>
</evidence>
<dbReference type="AlphaFoldDB" id="A0A367JMW6"/>
<gene>
    <name evidence="1" type="ORF">CU098_010662</name>
</gene>
<protein>
    <submittedName>
        <fullName evidence="1">Uncharacterized protein</fullName>
    </submittedName>
</protein>
<accession>A0A367JMW6</accession>
<comment type="caution">
    <text evidence="1">The sequence shown here is derived from an EMBL/GenBank/DDBJ whole genome shotgun (WGS) entry which is preliminary data.</text>
</comment>
<reference evidence="1 2" key="1">
    <citation type="journal article" date="2018" name="G3 (Bethesda)">
        <title>Phylogenetic and Phylogenomic Definition of Rhizopus Species.</title>
        <authorList>
            <person name="Gryganskyi A.P."/>
            <person name="Golan J."/>
            <person name="Dolatabadi S."/>
            <person name="Mondo S."/>
            <person name="Robb S."/>
            <person name="Idnurm A."/>
            <person name="Muszewska A."/>
            <person name="Steczkiewicz K."/>
            <person name="Masonjones S."/>
            <person name="Liao H.L."/>
            <person name="Gajdeczka M.T."/>
            <person name="Anike F."/>
            <person name="Vuek A."/>
            <person name="Anishchenko I.M."/>
            <person name="Voigt K."/>
            <person name="de Hoog G.S."/>
            <person name="Smith M.E."/>
            <person name="Heitman J."/>
            <person name="Vilgalys R."/>
            <person name="Stajich J.E."/>
        </authorList>
    </citation>
    <scope>NUCLEOTIDE SEQUENCE [LARGE SCALE GENOMIC DNA]</scope>
    <source>
        <strain evidence="1 2">LSU 92-RS-03</strain>
    </source>
</reference>
<dbReference type="Proteomes" id="UP000253551">
    <property type="component" value="Unassembled WGS sequence"/>
</dbReference>
<dbReference type="EMBL" id="PJQM01003029">
    <property type="protein sequence ID" value="RCH91209.1"/>
    <property type="molecule type" value="Genomic_DNA"/>
</dbReference>
<keyword evidence="2" id="KW-1185">Reference proteome</keyword>
<name>A0A367JMW6_RHIST</name>
<evidence type="ECO:0000313" key="1">
    <source>
        <dbReference type="EMBL" id="RCH91209.1"/>
    </source>
</evidence>
<proteinExistence type="predicted"/>
<organism evidence="1 2">
    <name type="scientific">Rhizopus stolonifer</name>
    <name type="common">Rhizopus nigricans</name>
    <dbReference type="NCBI Taxonomy" id="4846"/>
    <lineage>
        <taxon>Eukaryota</taxon>
        <taxon>Fungi</taxon>
        <taxon>Fungi incertae sedis</taxon>
        <taxon>Mucoromycota</taxon>
        <taxon>Mucoromycotina</taxon>
        <taxon>Mucoromycetes</taxon>
        <taxon>Mucorales</taxon>
        <taxon>Mucorineae</taxon>
        <taxon>Rhizopodaceae</taxon>
        <taxon>Rhizopus</taxon>
    </lineage>
</organism>